<keyword evidence="2 8" id="KW-0378">Hydrolase</keyword>
<feature type="domain" description="Peptidase S9 prolyl oligopeptidase catalytic" evidence="5">
    <location>
        <begin position="522"/>
        <end position="716"/>
    </location>
</feature>
<dbReference type="Gene3D" id="2.140.10.30">
    <property type="entry name" value="Dipeptidylpeptidase IV, N-terminal domain"/>
    <property type="match status" value="1"/>
</dbReference>
<dbReference type="Pfam" id="PF00930">
    <property type="entry name" value="DPPIV_N"/>
    <property type="match status" value="1"/>
</dbReference>
<keyword evidence="3" id="KW-0325">Glycoprotein</keyword>
<evidence type="ECO:0000259" key="6">
    <source>
        <dbReference type="Pfam" id="PF00930"/>
    </source>
</evidence>
<dbReference type="SUPFAM" id="SSF53474">
    <property type="entry name" value="alpha/beta-Hydrolases"/>
    <property type="match status" value="1"/>
</dbReference>
<feature type="domain" description="Dipeptidylpeptidase IV N-terminal" evidence="6">
    <location>
        <begin position="96"/>
        <end position="432"/>
    </location>
</feature>
<dbReference type="Proteomes" id="UP000065822">
    <property type="component" value="Chromosome"/>
</dbReference>
<dbReference type="InterPro" id="IPR029058">
    <property type="entry name" value="AB_hydrolase_fold"/>
</dbReference>
<dbReference type="PROSITE" id="PS00708">
    <property type="entry name" value="PRO_ENDOPEP_SER"/>
    <property type="match status" value="1"/>
</dbReference>
<feature type="signal peptide" evidence="4">
    <location>
        <begin position="1"/>
        <end position="21"/>
    </location>
</feature>
<organism evidence="8 10">
    <name type="scientific">Capnocytophaga haemolytica</name>
    <dbReference type="NCBI Taxonomy" id="45243"/>
    <lineage>
        <taxon>Bacteria</taxon>
        <taxon>Pseudomonadati</taxon>
        <taxon>Bacteroidota</taxon>
        <taxon>Flavobacteriia</taxon>
        <taxon>Flavobacteriales</taxon>
        <taxon>Flavobacteriaceae</taxon>
        <taxon>Capnocytophaga</taxon>
    </lineage>
</organism>
<dbReference type="RefSeq" id="WP_066428092.1">
    <property type="nucleotide sequence ID" value="NZ_CP014227.1"/>
</dbReference>
<keyword evidence="1" id="KW-0645">Protease</keyword>
<dbReference type="EMBL" id="LT906449">
    <property type="protein sequence ID" value="SNV09670.1"/>
    <property type="molecule type" value="Genomic_DNA"/>
</dbReference>
<sequence>MKKIRQLAFVIAGLVSGVALGQGRQITLEDIYGRGTFYTERMQDIQVQHKAPTYTVLEYEGQVPMINLYDFATGKQLKTLFTGILNLSDYQFDAAEEQLLIGANSKAIYRRSAVADYYVLNLQTNKIEKVSNHKISSPLFSPDGKKIAYSYENNLYIYDIAAKTEQQITHDGAKNCIINGTADWVYEEEFGIVRLFEWNADGTALAFVRFDETKVPEFSMDVYGKGLYPTQQTFKYPKAGETNSEVSVWVYSLETDKADKIAVEAYYVPRIAWTHDPKRLAVQTLNRLQNDFKVVVVGLQHDKTQQVIYQEQSKTYVEVPETFTFLKDNSFVISSEKDGYNHLYHYAFNGKLKKQLTVGKWEVTDCYGVDEAKGVVYYQSTENGSINRGVYAVDLKGKHKRALSAEAGTNAATFSGDYSLYVHSFSDAQTPPRYTLNSSRDGKAQRTIINNENLTNRLKDFALPTKEFFEMQLSGNLCDAYLLKPKDFDPKKKYPLLMYQYSGPGSQEVANKWWGSNDYWHAMLTEKGYLVLCVDGRGTGFKGADFKKCTYKQLGKYEVEDQTAAAQQMAKRPYVDSSRIGIWGWSFGGFMSSNCLFQSGKVFKTAIAVAPVTNWRFYDTVYTERFMRTPQENPEGYDSNSPITHAAKLSGSYLLIHGTADDNVHVQNAMVLINSLVGQNKHFDWLIYPDRNHGIYGGATRLQLFGKMTEFILNKL</sequence>
<evidence type="ECO:0000259" key="5">
    <source>
        <dbReference type="Pfam" id="PF00326"/>
    </source>
</evidence>
<dbReference type="Pfam" id="PF00326">
    <property type="entry name" value="Peptidase_S9"/>
    <property type="match status" value="1"/>
</dbReference>
<dbReference type="InterPro" id="IPR001375">
    <property type="entry name" value="Peptidase_S9_cat"/>
</dbReference>
<dbReference type="SUPFAM" id="SSF82171">
    <property type="entry name" value="DPP6 N-terminal domain-like"/>
    <property type="match status" value="1"/>
</dbReference>
<dbReference type="FunFam" id="3.40.50.1820:FF:000003">
    <property type="entry name" value="Dipeptidyl peptidase 4"/>
    <property type="match status" value="1"/>
</dbReference>
<dbReference type="Gene3D" id="3.40.50.1820">
    <property type="entry name" value="alpha/beta hydrolase"/>
    <property type="match status" value="1"/>
</dbReference>
<accession>A0AAX2GXQ1</accession>
<gene>
    <name evidence="8" type="primary">ptpA_2</name>
    <name evidence="7" type="ORF">AXF12_02670</name>
    <name evidence="8" type="ORF">SAMEA44541418_01208</name>
</gene>
<dbReference type="InterPro" id="IPR050278">
    <property type="entry name" value="Serine_Prot_S9B/DPPIV"/>
</dbReference>
<dbReference type="AlphaFoldDB" id="A0AAX2GXQ1"/>
<evidence type="ECO:0000313" key="7">
    <source>
        <dbReference type="EMBL" id="AMD84522.1"/>
    </source>
</evidence>
<evidence type="ECO:0000256" key="1">
    <source>
        <dbReference type="ARBA" id="ARBA00022670"/>
    </source>
</evidence>
<dbReference type="KEGG" id="chg:AXF12_02670"/>
<dbReference type="InterPro" id="IPR002469">
    <property type="entry name" value="Peptidase_S9B_N"/>
</dbReference>
<dbReference type="EMBL" id="CP014227">
    <property type="protein sequence ID" value="AMD84522.1"/>
    <property type="molecule type" value="Genomic_DNA"/>
</dbReference>
<evidence type="ECO:0000256" key="4">
    <source>
        <dbReference type="SAM" id="SignalP"/>
    </source>
</evidence>
<evidence type="ECO:0000256" key="2">
    <source>
        <dbReference type="ARBA" id="ARBA00022801"/>
    </source>
</evidence>
<dbReference type="GO" id="GO:0008239">
    <property type="term" value="F:dipeptidyl-peptidase activity"/>
    <property type="evidence" value="ECO:0007669"/>
    <property type="project" value="TreeGrafter"/>
</dbReference>
<reference evidence="8 10" key="2">
    <citation type="submission" date="2017-06" db="EMBL/GenBank/DDBJ databases">
        <authorList>
            <consortium name="Pathogen Informatics"/>
        </authorList>
    </citation>
    <scope>NUCLEOTIDE SEQUENCE [LARGE SCALE GENOMIC DNA]</scope>
    <source>
        <strain evidence="8 10">NCTC12947</strain>
    </source>
</reference>
<evidence type="ECO:0000256" key="3">
    <source>
        <dbReference type="ARBA" id="ARBA00023180"/>
    </source>
</evidence>
<keyword evidence="4" id="KW-0732">Signal</keyword>
<evidence type="ECO:0000313" key="8">
    <source>
        <dbReference type="EMBL" id="SNV09670.1"/>
    </source>
</evidence>
<reference evidence="7 9" key="1">
    <citation type="submission" date="2016-02" db="EMBL/GenBank/DDBJ databases">
        <authorList>
            <person name="Holder M.E."/>
            <person name="Ajami N.J."/>
            <person name="Petrosino J.F."/>
        </authorList>
    </citation>
    <scope>NUCLEOTIDE SEQUENCE [LARGE SCALE GENOMIC DNA]</scope>
    <source>
        <strain evidence="7 9">CCUG 32990</strain>
    </source>
</reference>
<dbReference type="PANTHER" id="PTHR11731">
    <property type="entry name" value="PROTEASE FAMILY S9B,C DIPEPTIDYL-PEPTIDASE IV-RELATED"/>
    <property type="match status" value="1"/>
</dbReference>
<name>A0AAX2GXQ1_9FLAO</name>
<proteinExistence type="predicted"/>
<dbReference type="PANTHER" id="PTHR11731:SF193">
    <property type="entry name" value="DIPEPTIDYL PEPTIDASE 9"/>
    <property type="match status" value="1"/>
</dbReference>
<dbReference type="EC" id="3.4.14.12" evidence="8"/>
<dbReference type="GO" id="GO:0004252">
    <property type="term" value="F:serine-type endopeptidase activity"/>
    <property type="evidence" value="ECO:0007669"/>
    <property type="project" value="InterPro"/>
</dbReference>
<dbReference type="Proteomes" id="UP000215539">
    <property type="component" value="Chromosome 1"/>
</dbReference>
<evidence type="ECO:0000313" key="9">
    <source>
        <dbReference type="Proteomes" id="UP000065822"/>
    </source>
</evidence>
<protein>
    <submittedName>
        <fullName evidence="7">Peptidase S9</fullName>
    </submittedName>
    <submittedName>
        <fullName evidence="8">Prolyl tripeptidyl peptidase</fullName>
        <ecNumber evidence="8">3.4.14.12</ecNumber>
    </submittedName>
</protein>
<dbReference type="GO" id="GO:0006508">
    <property type="term" value="P:proteolysis"/>
    <property type="evidence" value="ECO:0007669"/>
    <property type="project" value="UniProtKB-KW"/>
</dbReference>
<feature type="chain" id="PRO_5043668158" evidence="4">
    <location>
        <begin position="22"/>
        <end position="716"/>
    </location>
</feature>
<dbReference type="InterPro" id="IPR002471">
    <property type="entry name" value="Pept_S9_AS"/>
</dbReference>
<evidence type="ECO:0000313" key="10">
    <source>
        <dbReference type="Proteomes" id="UP000215539"/>
    </source>
</evidence>
<keyword evidence="9" id="KW-1185">Reference proteome</keyword>